<accession>A0ABU3C9A3</accession>
<evidence type="ECO:0000259" key="2">
    <source>
        <dbReference type="PROSITE" id="PS51708"/>
    </source>
</evidence>
<keyword evidence="1" id="KW-0175">Coiled coil</keyword>
<dbReference type="Pfam" id="PF05235">
    <property type="entry name" value="CHAD"/>
    <property type="match status" value="1"/>
</dbReference>
<feature type="coiled-coil region" evidence="1">
    <location>
        <begin position="105"/>
        <end position="132"/>
    </location>
</feature>
<reference evidence="3 4" key="1">
    <citation type="submission" date="2023-09" db="EMBL/GenBank/DDBJ databases">
        <authorList>
            <person name="Rey-Velasco X."/>
        </authorList>
    </citation>
    <scope>NUCLEOTIDE SEQUENCE [LARGE SCALE GENOMIC DNA]</scope>
    <source>
        <strain evidence="3 4">F363</strain>
    </source>
</reference>
<sequence length="298" mass="35609">MDYKLNKPEDLEENISRIASEEIDFCISSIKNSNLHEAVHEIRKSLKKLRALARLFRDELGEKKYKEINIFFRDLGQELSPIRDLTAHMETIGILQERYGDHIYVKFFNSVVQELEKERDELEKKLREKNFFSEYILQQFENAQENFTQWPVKSADLAVVLPGLQLTYERGRDALEDAYAEPDAANFHEWRKRAKYLWHQIQLLEDLWPKFFQTWAEEVHTLANYLGDDHDLMILNEKLKSQDFQLKDEKQMEMLHALIKEYSEYLRAEAELQGGLVYAEKPKAIKKRMLKYIRTNWN</sequence>
<dbReference type="PANTHER" id="PTHR39339">
    <property type="entry name" value="SLR1444 PROTEIN"/>
    <property type="match status" value="1"/>
</dbReference>
<dbReference type="PROSITE" id="PS51708">
    <property type="entry name" value="CHAD"/>
    <property type="match status" value="1"/>
</dbReference>
<organism evidence="3 4">
    <name type="scientific">Autumnicola tepida</name>
    <dbReference type="NCBI Taxonomy" id="3075595"/>
    <lineage>
        <taxon>Bacteria</taxon>
        <taxon>Pseudomonadati</taxon>
        <taxon>Bacteroidota</taxon>
        <taxon>Flavobacteriia</taxon>
        <taxon>Flavobacteriales</taxon>
        <taxon>Flavobacteriaceae</taxon>
        <taxon>Autumnicola</taxon>
    </lineage>
</organism>
<dbReference type="SMART" id="SM00880">
    <property type="entry name" value="CHAD"/>
    <property type="match status" value="1"/>
</dbReference>
<evidence type="ECO:0000256" key="1">
    <source>
        <dbReference type="SAM" id="Coils"/>
    </source>
</evidence>
<dbReference type="Gene3D" id="1.40.20.10">
    <property type="entry name" value="CHAD domain"/>
    <property type="match status" value="1"/>
</dbReference>
<dbReference type="InterPro" id="IPR007899">
    <property type="entry name" value="CHAD_dom"/>
</dbReference>
<gene>
    <name evidence="3" type="ORF">RM553_08710</name>
</gene>
<evidence type="ECO:0000313" key="3">
    <source>
        <dbReference type="EMBL" id="MDT0642909.1"/>
    </source>
</evidence>
<dbReference type="Proteomes" id="UP001262889">
    <property type="component" value="Unassembled WGS sequence"/>
</dbReference>
<dbReference type="EMBL" id="JAVRHQ010000008">
    <property type="protein sequence ID" value="MDT0642909.1"/>
    <property type="molecule type" value="Genomic_DNA"/>
</dbReference>
<proteinExistence type="predicted"/>
<feature type="domain" description="CHAD" evidence="2">
    <location>
        <begin position="8"/>
        <end position="278"/>
    </location>
</feature>
<dbReference type="RefSeq" id="WP_311534530.1">
    <property type="nucleotide sequence ID" value="NZ_JAVRHQ010000008.1"/>
</dbReference>
<comment type="caution">
    <text evidence="3">The sequence shown here is derived from an EMBL/GenBank/DDBJ whole genome shotgun (WGS) entry which is preliminary data.</text>
</comment>
<dbReference type="InterPro" id="IPR038186">
    <property type="entry name" value="CHAD_dom_sf"/>
</dbReference>
<keyword evidence="4" id="KW-1185">Reference proteome</keyword>
<dbReference type="PANTHER" id="PTHR39339:SF1">
    <property type="entry name" value="CHAD DOMAIN-CONTAINING PROTEIN"/>
    <property type="match status" value="1"/>
</dbReference>
<name>A0ABU3C9A3_9FLAO</name>
<protein>
    <submittedName>
        <fullName evidence="3">CHAD domain-containing protein</fullName>
    </submittedName>
</protein>
<evidence type="ECO:0000313" key="4">
    <source>
        <dbReference type="Proteomes" id="UP001262889"/>
    </source>
</evidence>